<dbReference type="Proteomes" id="UP001386955">
    <property type="component" value="Unassembled WGS sequence"/>
</dbReference>
<dbReference type="Gene3D" id="3.40.50.2000">
    <property type="entry name" value="Glycogen Phosphorylase B"/>
    <property type="match status" value="1"/>
</dbReference>
<evidence type="ECO:0000313" key="3">
    <source>
        <dbReference type="Proteomes" id="UP001386955"/>
    </source>
</evidence>
<dbReference type="EMBL" id="JAYMYS010000005">
    <property type="protein sequence ID" value="KAK7391544.1"/>
    <property type="molecule type" value="Genomic_DNA"/>
</dbReference>
<name>A0AAN9SA25_PSOTE</name>
<sequence length="507" mass="57849">MTAQCSGACEREYCLLVIHTSIYVAMNSSEPNHQHVPRNPTTQPFISKFRNFTNHALSLLVLFIAIYFGFTRTNYFKVHYLKYSLTSSTLFHVIGSLFSTLKPASMPSHCVLWMAPFLSGGGYSSEGWSYILALHGHKKMQSFRLAIEHHGDLESLEFWDGLPHDMKNLARELHRTQCRMNETIVICHSEPGAWYPPLFETFPCPPSFYHHFKSVIGRTMFETDRVNAEHVERCNRMDYVWVPTEFHMSTFVQSGVNASKVVKIVQPVDVKFFDPVRYKPLDLASRATLVLGSGVGKSFVFLSVFKWEYRKGWDVLLKSYLKEFSKDDRVALYLLTNPYHTDRNFGNKILDFLESSDLIEPVSGWAPVYVIDTHIASRDLPRAYRAADAFVLPSRGEGWGRPLVEAMSMALPVIATNWSGPTEYMTEDNSYPLHVDRMNEVTEGPFKGHLWAEPSGDELRLLMRQVMNNLTEATAKGRKAREDMIGLFSPEIVADIVADHIQNILAQ</sequence>
<protein>
    <recommendedName>
        <fullName evidence="4">Glycosyl transferase family 1 domain-containing protein</fullName>
    </recommendedName>
</protein>
<dbReference type="PANTHER" id="PTHR46656:SF3">
    <property type="entry name" value="PUTATIVE-RELATED"/>
    <property type="match status" value="1"/>
</dbReference>
<keyword evidence="1" id="KW-0472">Membrane</keyword>
<dbReference type="SUPFAM" id="SSF53756">
    <property type="entry name" value="UDP-Glycosyltransferase/glycogen phosphorylase"/>
    <property type="match status" value="1"/>
</dbReference>
<comment type="caution">
    <text evidence="2">The sequence shown here is derived from an EMBL/GenBank/DDBJ whole genome shotgun (WGS) entry which is preliminary data.</text>
</comment>
<dbReference type="Pfam" id="PF13692">
    <property type="entry name" value="Glyco_trans_1_4"/>
    <property type="match status" value="1"/>
</dbReference>
<evidence type="ECO:0000256" key="1">
    <source>
        <dbReference type="SAM" id="Phobius"/>
    </source>
</evidence>
<feature type="transmembrane region" description="Helical" evidence="1">
    <location>
        <begin position="52"/>
        <end position="71"/>
    </location>
</feature>
<evidence type="ECO:0000313" key="2">
    <source>
        <dbReference type="EMBL" id="KAK7391544.1"/>
    </source>
</evidence>
<keyword evidence="1" id="KW-1133">Transmembrane helix</keyword>
<keyword evidence="3" id="KW-1185">Reference proteome</keyword>
<proteinExistence type="predicted"/>
<dbReference type="AlphaFoldDB" id="A0AAN9SA25"/>
<organism evidence="2 3">
    <name type="scientific">Psophocarpus tetragonolobus</name>
    <name type="common">Winged bean</name>
    <name type="synonym">Dolichos tetragonolobus</name>
    <dbReference type="NCBI Taxonomy" id="3891"/>
    <lineage>
        <taxon>Eukaryota</taxon>
        <taxon>Viridiplantae</taxon>
        <taxon>Streptophyta</taxon>
        <taxon>Embryophyta</taxon>
        <taxon>Tracheophyta</taxon>
        <taxon>Spermatophyta</taxon>
        <taxon>Magnoliopsida</taxon>
        <taxon>eudicotyledons</taxon>
        <taxon>Gunneridae</taxon>
        <taxon>Pentapetalae</taxon>
        <taxon>rosids</taxon>
        <taxon>fabids</taxon>
        <taxon>Fabales</taxon>
        <taxon>Fabaceae</taxon>
        <taxon>Papilionoideae</taxon>
        <taxon>50 kb inversion clade</taxon>
        <taxon>NPAAA clade</taxon>
        <taxon>indigoferoid/millettioid clade</taxon>
        <taxon>Phaseoleae</taxon>
        <taxon>Psophocarpus</taxon>
    </lineage>
</organism>
<reference evidence="2 3" key="1">
    <citation type="submission" date="2024-01" db="EMBL/GenBank/DDBJ databases">
        <title>The genomes of 5 underutilized Papilionoideae crops provide insights into root nodulation and disease resistanc.</title>
        <authorList>
            <person name="Jiang F."/>
        </authorList>
    </citation>
    <scope>NUCLEOTIDE SEQUENCE [LARGE SCALE GENOMIC DNA]</scope>
    <source>
        <strain evidence="2">DUOXIRENSHENG_FW03</strain>
        <tissue evidence="2">Leaves</tissue>
    </source>
</reference>
<keyword evidence="1" id="KW-0812">Transmembrane</keyword>
<accession>A0AAN9SA25</accession>
<dbReference type="PANTHER" id="PTHR46656">
    <property type="entry name" value="PUTATIVE-RELATED"/>
    <property type="match status" value="1"/>
</dbReference>
<evidence type="ECO:0008006" key="4">
    <source>
        <dbReference type="Google" id="ProtNLM"/>
    </source>
</evidence>
<gene>
    <name evidence="2" type="ORF">VNO78_19960</name>
</gene>